<dbReference type="InterPro" id="IPR012349">
    <property type="entry name" value="Split_barrel_FMN-bd"/>
</dbReference>
<dbReference type="Gene3D" id="2.30.110.10">
    <property type="entry name" value="Electron Transport, Fmn-binding Protein, Chain A"/>
    <property type="match status" value="1"/>
</dbReference>
<dbReference type="AlphaFoldDB" id="A0A6J6N6J4"/>
<keyword evidence="2" id="KW-0560">Oxidoreductase</keyword>
<dbReference type="SUPFAM" id="SSF50475">
    <property type="entry name" value="FMN-binding split barrel"/>
    <property type="match status" value="1"/>
</dbReference>
<dbReference type="PANTHER" id="PTHR30466:SF11">
    <property type="entry name" value="FLAVIN-DEPENDENT MONOOXYGENASE, REDUCTASE SUBUNIT HSAB"/>
    <property type="match status" value="1"/>
</dbReference>
<dbReference type="EMBL" id="CAEZXB010000026">
    <property type="protein sequence ID" value="CAB4681727.1"/>
    <property type="molecule type" value="Genomic_DNA"/>
</dbReference>
<dbReference type="InterPro" id="IPR050268">
    <property type="entry name" value="NADH-dep_flavin_reductase"/>
</dbReference>
<dbReference type="GO" id="GO:0010181">
    <property type="term" value="F:FMN binding"/>
    <property type="evidence" value="ECO:0007669"/>
    <property type="project" value="InterPro"/>
</dbReference>
<evidence type="ECO:0000256" key="3">
    <source>
        <dbReference type="SAM" id="MobiDB-lite"/>
    </source>
</evidence>
<proteinExistence type="inferred from homology"/>
<evidence type="ECO:0000313" key="5">
    <source>
        <dbReference type="EMBL" id="CAB4681727.1"/>
    </source>
</evidence>
<evidence type="ECO:0000256" key="2">
    <source>
        <dbReference type="ARBA" id="ARBA00023002"/>
    </source>
</evidence>
<gene>
    <name evidence="5" type="ORF">UFOPK2342_01212</name>
    <name evidence="6" type="ORF">UFOPK2423_01336</name>
    <name evidence="7" type="ORF">UFOPK3266_01282</name>
</gene>
<evidence type="ECO:0000313" key="7">
    <source>
        <dbReference type="EMBL" id="CAB4844918.1"/>
    </source>
</evidence>
<evidence type="ECO:0000313" key="6">
    <source>
        <dbReference type="EMBL" id="CAB4704030.1"/>
    </source>
</evidence>
<feature type="compositionally biased region" description="Polar residues" evidence="3">
    <location>
        <begin position="1"/>
        <end position="16"/>
    </location>
</feature>
<dbReference type="EMBL" id="CAFBAA010000039">
    <property type="protein sequence ID" value="CAB4844918.1"/>
    <property type="molecule type" value="Genomic_DNA"/>
</dbReference>
<feature type="region of interest" description="Disordered" evidence="3">
    <location>
        <begin position="1"/>
        <end position="20"/>
    </location>
</feature>
<comment type="similarity">
    <text evidence="1">Belongs to the non-flavoprotein flavin reductase family.</text>
</comment>
<organism evidence="5">
    <name type="scientific">freshwater metagenome</name>
    <dbReference type="NCBI Taxonomy" id="449393"/>
    <lineage>
        <taxon>unclassified sequences</taxon>
        <taxon>metagenomes</taxon>
        <taxon>ecological metagenomes</taxon>
    </lineage>
</organism>
<evidence type="ECO:0000256" key="1">
    <source>
        <dbReference type="ARBA" id="ARBA00008898"/>
    </source>
</evidence>
<name>A0A6J6N6J4_9ZZZZ</name>
<feature type="domain" description="Flavin reductase like" evidence="4">
    <location>
        <begin position="28"/>
        <end position="170"/>
    </location>
</feature>
<evidence type="ECO:0000259" key="4">
    <source>
        <dbReference type="SMART" id="SM00903"/>
    </source>
</evidence>
<reference evidence="5" key="1">
    <citation type="submission" date="2020-05" db="EMBL/GenBank/DDBJ databases">
        <authorList>
            <person name="Chiriac C."/>
            <person name="Salcher M."/>
            <person name="Ghai R."/>
            <person name="Kavagutti S V."/>
        </authorList>
    </citation>
    <scope>NUCLEOTIDE SEQUENCE</scope>
</reference>
<dbReference type="PANTHER" id="PTHR30466">
    <property type="entry name" value="FLAVIN REDUCTASE"/>
    <property type="match status" value="1"/>
</dbReference>
<sequence>MTPTPSETPQRGSVSDGTLDPTIFRGVMSQWVTGISLITSSDEGAPIGIICNSLASVSLDPLLLLWTVDRKSSSFEHWQRVEHWAVHFLADDQRPLVKQFAQKGGDKFAGVEYELSDRGVPLLGNSLVRMECTTWNRMDAGDHVVIVGEVDSFEQRFATPLTFVHGSLVAGNLPEPK</sequence>
<dbReference type="InterPro" id="IPR002563">
    <property type="entry name" value="Flavin_Rdtase-like_dom"/>
</dbReference>
<dbReference type="Pfam" id="PF01613">
    <property type="entry name" value="Flavin_Reduct"/>
    <property type="match status" value="1"/>
</dbReference>
<dbReference type="EMBL" id="CAEZXN010000038">
    <property type="protein sequence ID" value="CAB4704030.1"/>
    <property type="molecule type" value="Genomic_DNA"/>
</dbReference>
<protein>
    <submittedName>
        <fullName evidence="5">Unannotated protein</fullName>
    </submittedName>
</protein>
<dbReference type="GO" id="GO:0042602">
    <property type="term" value="F:riboflavin reductase (NADPH) activity"/>
    <property type="evidence" value="ECO:0007669"/>
    <property type="project" value="TreeGrafter"/>
</dbReference>
<accession>A0A6J6N6J4</accession>
<dbReference type="SMART" id="SM00903">
    <property type="entry name" value="Flavin_Reduct"/>
    <property type="match status" value="1"/>
</dbReference>